<proteinExistence type="predicted"/>
<reference evidence="1" key="1">
    <citation type="submission" date="2021-05" db="EMBL/GenBank/DDBJ databases">
        <title>Complete genome sequence of the cellulolytic planctomycete Telmatocola sphagniphila SP2T and characterization of the first cellulase from planctomycetes.</title>
        <authorList>
            <person name="Rakitin A.L."/>
            <person name="Beletsky A.V."/>
            <person name="Naumoff D.G."/>
            <person name="Kulichevskaya I.S."/>
            <person name="Mardanov A.V."/>
            <person name="Ravin N.V."/>
            <person name="Dedysh S.N."/>
        </authorList>
    </citation>
    <scope>NUCLEOTIDE SEQUENCE</scope>
    <source>
        <strain evidence="1">SP2T</strain>
    </source>
</reference>
<dbReference type="Gene3D" id="2.130.10.10">
    <property type="entry name" value="YVTN repeat-like/Quinoprotein amine dehydrogenase"/>
    <property type="match status" value="1"/>
</dbReference>
<dbReference type="EMBL" id="CP074694">
    <property type="protein sequence ID" value="QVL31738.1"/>
    <property type="molecule type" value="Genomic_DNA"/>
</dbReference>
<dbReference type="InterPro" id="IPR011989">
    <property type="entry name" value="ARM-like"/>
</dbReference>
<dbReference type="SUPFAM" id="SSF50998">
    <property type="entry name" value="Quinoprotein alcohol dehydrogenase-like"/>
    <property type="match status" value="1"/>
</dbReference>
<protein>
    <submittedName>
        <fullName evidence="1">Uncharacterized protein</fullName>
    </submittedName>
</protein>
<dbReference type="InterPro" id="IPR016024">
    <property type="entry name" value="ARM-type_fold"/>
</dbReference>
<keyword evidence="2" id="KW-1185">Reference proteome</keyword>
<dbReference type="KEGG" id="tsph:KIH39_23320"/>
<dbReference type="Gene3D" id="1.25.10.10">
    <property type="entry name" value="Leucine-rich Repeat Variant"/>
    <property type="match status" value="1"/>
</dbReference>
<dbReference type="SUPFAM" id="SSF48371">
    <property type="entry name" value="ARM repeat"/>
    <property type="match status" value="1"/>
</dbReference>
<dbReference type="InterPro" id="IPR015943">
    <property type="entry name" value="WD40/YVTN_repeat-like_dom_sf"/>
</dbReference>
<gene>
    <name evidence="1" type="ORF">KIH39_23320</name>
</gene>
<evidence type="ECO:0000313" key="2">
    <source>
        <dbReference type="Proteomes" id="UP000676194"/>
    </source>
</evidence>
<sequence>MILAHRRSLILLTLLLLGLIFPAFAFTPPVSPPLREIAKIPSFRTVEEASGFLQKGIPTDKEIARIRQLLQNFGNDQFEIRDAAYEEMIRMGPIVLNPLMPGLESPEPEVQRQTLRIQRALKAAEYRNKQHAALDMLEKQSALKLEQIEPLFQMVEILGEERSLRDRLQECLLKVLPKTPGSDIRLQSFLKHRYIWVRQVGVEVLAKCFPAEIKLLEPLTADPSTEIRFHAYLELIRVGQKDKVVPFISLFENSPFEIALLIEDQLCRLYDGEKIPFVLTADTPEARQKSKAAWLDWWNKNGEKIPLTRLTSEPALRGLTLIGEVDGNPGNRVFEVDREGKKTWELRNCGGPVDVQALPNGNILIAEYYTSQVTERNRKGDIVWKSPPLGGNATSAQRLPNGNTLVSTHQGVMEFDRSGKRLGEFPNLPNQIYQVHRDKRGHTFVLGDSGLTELDPSNKILRTIPIAKMQGWGGFQVLPNQHFLIGYYNSANGYAEVDATGKALFEHKNINFEVTRLQKMRNGNVLVAGGNHNEVVEFDSNKKVVWKVATEGRPFAICRY</sequence>
<dbReference type="RefSeq" id="WP_213495924.1">
    <property type="nucleotide sequence ID" value="NZ_CP074694.1"/>
</dbReference>
<evidence type="ECO:0000313" key="1">
    <source>
        <dbReference type="EMBL" id="QVL31738.1"/>
    </source>
</evidence>
<name>A0A8E6B4D5_9BACT</name>
<accession>A0A8E6B4D5</accession>
<organism evidence="1 2">
    <name type="scientific">Telmatocola sphagniphila</name>
    <dbReference type="NCBI Taxonomy" id="1123043"/>
    <lineage>
        <taxon>Bacteria</taxon>
        <taxon>Pseudomonadati</taxon>
        <taxon>Planctomycetota</taxon>
        <taxon>Planctomycetia</taxon>
        <taxon>Gemmatales</taxon>
        <taxon>Gemmataceae</taxon>
    </lineage>
</organism>
<dbReference type="Proteomes" id="UP000676194">
    <property type="component" value="Chromosome"/>
</dbReference>
<dbReference type="InterPro" id="IPR011047">
    <property type="entry name" value="Quinoprotein_ADH-like_sf"/>
</dbReference>
<dbReference type="AlphaFoldDB" id="A0A8E6B4D5"/>